<dbReference type="NCBIfam" id="TIGR01728">
    <property type="entry name" value="SsuA_fam"/>
    <property type="match status" value="1"/>
</dbReference>
<reference evidence="11 12" key="1">
    <citation type="submission" date="2019-10" db="EMBL/GenBank/DDBJ databases">
        <title>Description of Paenibacillus terrestris sp. nov.</title>
        <authorList>
            <person name="Carlier A."/>
            <person name="Qi S."/>
        </authorList>
    </citation>
    <scope>NUCLEOTIDE SEQUENCE [LARGE SCALE GENOMIC DNA]</scope>
    <source>
        <strain evidence="11 12">LMG 31458</strain>
    </source>
</reference>
<protein>
    <submittedName>
        <fullName evidence="11">Aliphatic sulfonate ABC transporter substrate-binding protein</fullName>
    </submittedName>
</protein>
<keyword evidence="8" id="KW-0472">Membrane</keyword>
<feature type="signal peptide" evidence="9">
    <location>
        <begin position="1"/>
        <end position="22"/>
    </location>
</feature>
<comment type="subcellular location">
    <subcellularLocation>
        <location evidence="2">Cell inner membrane</location>
    </subcellularLocation>
    <subcellularLocation>
        <location evidence="1">Periplasm</location>
    </subcellularLocation>
</comment>
<keyword evidence="6" id="KW-0997">Cell inner membrane</keyword>
<comment type="similarity">
    <text evidence="3">Belongs to the bacterial solute-binding protein SsuA/TauA family.</text>
</comment>
<dbReference type="InterPro" id="IPR010067">
    <property type="entry name" value="ABC_SsuA_sub-bd"/>
</dbReference>
<dbReference type="CDD" id="cd13553">
    <property type="entry name" value="PBP2_NrtA_CpmA_like"/>
    <property type="match status" value="1"/>
</dbReference>
<dbReference type="EMBL" id="WHOA01000237">
    <property type="protein sequence ID" value="NOU75968.1"/>
    <property type="molecule type" value="Genomic_DNA"/>
</dbReference>
<accession>A0ABX1Y7N7</accession>
<keyword evidence="12" id="KW-1185">Reference proteome</keyword>
<gene>
    <name evidence="11" type="ORF">GC098_32260</name>
</gene>
<evidence type="ECO:0000256" key="5">
    <source>
        <dbReference type="ARBA" id="ARBA00022475"/>
    </source>
</evidence>
<evidence type="ECO:0000259" key="10">
    <source>
        <dbReference type="SMART" id="SM00062"/>
    </source>
</evidence>
<dbReference type="SUPFAM" id="SSF53850">
    <property type="entry name" value="Periplasmic binding protein-like II"/>
    <property type="match status" value="1"/>
</dbReference>
<evidence type="ECO:0000256" key="7">
    <source>
        <dbReference type="ARBA" id="ARBA00022729"/>
    </source>
</evidence>
<dbReference type="Gene3D" id="3.40.190.10">
    <property type="entry name" value="Periplasmic binding protein-like II"/>
    <property type="match status" value="2"/>
</dbReference>
<name>A0ABX1Y7N7_9BACL</name>
<sequence length="349" mass="37995">MRKRTWLLMLLLVVVAMLSACGEKLTPTGKAQVVRVGVFKNVTHAAAYIALEKGYFAREWGSEVKIEVTAFDNGSDLSIAMATGDIDIGFVGPGPATTFFLKSENYRVVSGSNNGGAVLVARNGSEINTVKDLVDKTIAIPSKGNTNEISLRMLLQQEGVSLGRGAESAHLIVRSPSDALISFRQKEIDAALVPEPWGTQIEKAGLGKVVVDWKAIPPNNGDYPTVIMVASDNFIARHRDMVKGAIKANRDGIAFIQNSPEQAYDLINNQLKQYSGKGMDKGLIKASLSRLKLTTDVDVKVMEEMAKVSIDAHYIKGINKEELNLSKFVDLSMLEEVKNGKRKEEPDSS</sequence>
<dbReference type="InterPro" id="IPR044527">
    <property type="entry name" value="NrtA/CpmA_ABC-bd_dom"/>
</dbReference>
<dbReference type="PANTHER" id="PTHR30024:SF47">
    <property type="entry name" value="TAURINE-BINDING PERIPLASMIC PROTEIN"/>
    <property type="match status" value="1"/>
</dbReference>
<dbReference type="PANTHER" id="PTHR30024">
    <property type="entry name" value="ALIPHATIC SULFONATES-BINDING PROTEIN-RELATED"/>
    <property type="match status" value="1"/>
</dbReference>
<evidence type="ECO:0000256" key="6">
    <source>
        <dbReference type="ARBA" id="ARBA00022519"/>
    </source>
</evidence>
<proteinExistence type="inferred from homology"/>
<dbReference type="Pfam" id="PF13379">
    <property type="entry name" value="NMT1_2"/>
    <property type="match status" value="1"/>
</dbReference>
<evidence type="ECO:0000256" key="4">
    <source>
        <dbReference type="ARBA" id="ARBA00022448"/>
    </source>
</evidence>
<dbReference type="InterPro" id="IPR001638">
    <property type="entry name" value="Solute-binding_3/MltF_N"/>
</dbReference>
<evidence type="ECO:0000256" key="1">
    <source>
        <dbReference type="ARBA" id="ARBA00004418"/>
    </source>
</evidence>
<keyword evidence="7 9" id="KW-0732">Signal</keyword>
<evidence type="ECO:0000256" key="9">
    <source>
        <dbReference type="SAM" id="SignalP"/>
    </source>
</evidence>
<feature type="chain" id="PRO_5047426045" evidence="9">
    <location>
        <begin position="23"/>
        <end position="349"/>
    </location>
</feature>
<dbReference type="PROSITE" id="PS51257">
    <property type="entry name" value="PROKAR_LIPOPROTEIN"/>
    <property type="match status" value="1"/>
</dbReference>
<evidence type="ECO:0000313" key="12">
    <source>
        <dbReference type="Proteomes" id="UP000616779"/>
    </source>
</evidence>
<organism evidence="11 12">
    <name type="scientific">Paenibacillus phytorum</name>
    <dbReference type="NCBI Taxonomy" id="2654977"/>
    <lineage>
        <taxon>Bacteria</taxon>
        <taxon>Bacillati</taxon>
        <taxon>Bacillota</taxon>
        <taxon>Bacilli</taxon>
        <taxon>Bacillales</taxon>
        <taxon>Paenibacillaceae</taxon>
        <taxon>Paenibacillus</taxon>
    </lineage>
</organism>
<comment type="caution">
    <text evidence="11">The sequence shown here is derived from an EMBL/GenBank/DDBJ whole genome shotgun (WGS) entry which is preliminary data.</text>
</comment>
<dbReference type="SMART" id="SM00062">
    <property type="entry name" value="PBPb"/>
    <property type="match status" value="1"/>
</dbReference>
<evidence type="ECO:0000256" key="3">
    <source>
        <dbReference type="ARBA" id="ARBA00010742"/>
    </source>
</evidence>
<evidence type="ECO:0000256" key="8">
    <source>
        <dbReference type="ARBA" id="ARBA00023136"/>
    </source>
</evidence>
<keyword evidence="4" id="KW-0813">Transport</keyword>
<evidence type="ECO:0000313" key="11">
    <source>
        <dbReference type="EMBL" id="NOU75968.1"/>
    </source>
</evidence>
<keyword evidence="5" id="KW-1003">Cell membrane</keyword>
<evidence type="ECO:0000256" key="2">
    <source>
        <dbReference type="ARBA" id="ARBA00004533"/>
    </source>
</evidence>
<feature type="domain" description="Solute-binding protein family 3/N-terminal" evidence="10">
    <location>
        <begin position="33"/>
        <end position="278"/>
    </location>
</feature>
<dbReference type="Proteomes" id="UP000616779">
    <property type="component" value="Unassembled WGS sequence"/>
</dbReference>
<dbReference type="RefSeq" id="WP_171648106.1">
    <property type="nucleotide sequence ID" value="NZ_WHOA01000237.1"/>
</dbReference>